<dbReference type="RefSeq" id="WP_129604160.1">
    <property type="nucleotide sequence ID" value="NZ_CP035544.1"/>
</dbReference>
<dbReference type="OrthoDB" id="835047at2"/>
<dbReference type="AlphaFoldDB" id="A0A411E9Q1"/>
<sequence length="286" mass="32694">MKKLKRTGLFLMMIAFIAVSCEKSTDYSEQSLSPQLPPAESMAIDFEAFEEDGTSGKSANLVYDDKAPNGNWVFSRVVVGVWSSALYTTLAVPVASFRAAFTQNPEKISDDTWQWSYSVDGFTSEYTARLTGQLTADAILWNMYVTKEGIEGFDEFLWFSGSSAIDGNSGFWVLNQGPERPDPMLRIDWEKSGDEIGSIRYTWVRELDDQQNDDVFRNSYLEYGLQDAYYNAYFEAYVYDSNLEAFVDVDIEWSRSTYEGRVRAFAYFEDEMWHCWDANGDDVACE</sequence>
<reference evidence="2 3" key="1">
    <citation type="submission" date="2019-01" db="EMBL/GenBank/DDBJ databases">
        <title>Muriicola soli sp. nov., isolated from soil.</title>
        <authorList>
            <person name="Kang H.J."/>
            <person name="Kim S.B."/>
        </authorList>
    </citation>
    <scope>NUCLEOTIDE SEQUENCE [LARGE SCALE GENOMIC DNA]</scope>
    <source>
        <strain evidence="2 3">MMS17-SY002</strain>
    </source>
</reference>
<feature type="signal peptide" evidence="1">
    <location>
        <begin position="1"/>
        <end position="20"/>
    </location>
</feature>
<keyword evidence="1" id="KW-0732">Signal</keyword>
<evidence type="ECO:0000313" key="3">
    <source>
        <dbReference type="Proteomes" id="UP000290889"/>
    </source>
</evidence>
<name>A0A411E9Q1_9FLAO</name>
<evidence type="ECO:0000313" key="2">
    <source>
        <dbReference type="EMBL" id="QBA64264.1"/>
    </source>
</evidence>
<protein>
    <submittedName>
        <fullName evidence="2">Uncharacterized protein</fullName>
    </submittedName>
</protein>
<dbReference type="Proteomes" id="UP000290889">
    <property type="component" value="Chromosome"/>
</dbReference>
<keyword evidence="3" id="KW-1185">Reference proteome</keyword>
<gene>
    <name evidence="2" type="ORF">EQY75_06820</name>
</gene>
<feature type="chain" id="PRO_5019150055" evidence="1">
    <location>
        <begin position="21"/>
        <end position="286"/>
    </location>
</feature>
<dbReference type="PROSITE" id="PS51257">
    <property type="entry name" value="PROKAR_LIPOPROTEIN"/>
    <property type="match status" value="1"/>
</dbReference>
<dbReference type="EMBL" id="CP035544">
    <property type="protein sequence ID" value="QBA64264.1"/>
    <property type="molecule type" value="Genomic_DNA"/>
</dbReference>
<accession>A0A411E9Q1</accession>
<proteinExistence type="predicted"/>
<dbReference type="KEGG" id="mur:EQY75_06820"/>
<organism evidence="2 3">
    <name type="scientific">Muriicola soli</name>
    <dbReference type="NCBI Taxonomy" id="2507538"/>
    <lineage>
        <taxon>Bacteria</taxon>
        <taxon>Pseudomonadati</taxon>
        <taxon>Bacteroidota</taxon>
        <taxon>Flavobacteriia</taxon>
        <taxon>Flavobacteriales</taxon>
        <taxon>Flavobacteriaceae</taxon>
        <taxon>Muriicola</taxon>
    </lineage>
</organism>
<evidence type="ECO:0000256" key="1">
    <source>
        <dbReference type="SAM" id="SignalP"/>
    </source>
</evidence>